<reference evidence="2" key="2">
    <citation type="submission" date="2020-09" db="EMBL/GenBank/DDBJ databases">
        <authorList>
            <person name="Kikuchi T."/>
        </authorList>
    </citation>
    <scope>NUCLEOTIDE SEQUENCE</scope>
    <source>
        <strain evidence="2">Ka4C1</strain>
    </source>
</reference>
<evidence type="ECO:0000313" key="2">
    <source>
        <dbReference type="EMBL" id="CAD5208278.1"/>
    </source>
</evidence>
<dbReference type="Proteomes" id="UP000582659">
    <property type="component" value="Unassembled WGS sequence"/>
</dbReference>
<dbReference type="AlphaFoldDB" id="A0A1I7SGT4"/>
<name>A0A1I7SGT4_BURXY</name>
<keyword evidence="4" id="KW-1185">Reference proteome</keyword>
<dbReference type="Proteomes" id="UP000095284">
    <property type="component" value="Unplaced"/>
</dbReference>
<sequence length="99" mass="11287">MRVVVILLLCVSLSFCARLTHRQYCEETIKKALNGIKRQPERVEAVKQHHINFVVTRFNQAGRKIFVPFACMNDMVTCIGSGTQMDSHCCFQCSQDPIP</sequence>
<evidence type="ECO:0000313" key="5">
    <source>
        <dbReference type="WBParaSite" id="BXY_1224900.1"/>
    </source>
</evidence>
<dbReference type="WBParaSite" id="BXY_1224900.1">
    <property type="protein sequence ID" value="BXY_1224900.1"/>
    <property type="gene ID" value="BXY_1224900"/>
</dbReference>
<feature type="chain" id="PRO_5036022185" evidence="1">
    <location>
        <begin position="17"/>
        <end position="99"/>
    </location>
</feature>
<evidence type="ECO:0000313" key="4">
    <source>
        <dbReference type="Proteomes" id="UP000659654"/>
    </source>
</evidence>
<dbReference type="EMBL" id="CAJFDI010000001">
    <property type="protein sequence ID" value="CAD5208278.1"/>
    <property type="molecule type" value="Genomic_DNA"/>
</dbReference>
<organism evidence="3 5">
    <name type="scientific">Bursaphelenchus xylophilus</name>
    <name type="common">Pinewood nematode worm</name>
    <name type="synonym">Aphelenchoides xylophilus</name>
    <dbReference type="NCBI Taxonomy" id="6326"/>
    <lineage>
        <taxon>Eukaryota</taxon>
        <taxon>Metazoa</taxon>
        <taxon>Ecdysozoa</taxon>
        <taxon>Nematoda</taxon>
        <taxon>Chromadorea</taxon>
        <taxon>Rhabditida</taxon>
        <taxon>Tylenchina</taxon>
        <taxon>Tylenchomorpha</taxon>
        <taxon>Aphelenchoidea</taxon>
        <taxon>Aphelenchoididae</taxon>
        <taxon>Bursaphelenchus</taxon>
    </lineage>
</organism>
<evidence type="ECO:0000256" key="1">
    <source>
        <dbReference type="SAM" id="SignalP"/>
    </source>
</evidence>
<protein>
    <submittedName>
        <fullName evidence="2">(pine wood nematode) hypothetical protein</fullName>
    </submittedName>
</protein>
<accession>A0A1I7SGT4</accession>
<reference evidence="5" key="1">
    <citation type="submission" date="2016-11" db="UniProtKB">
        <authorList>
            <consortium name="WormBaseParasite"/>
        </authorList>
    </citation>
    <scope>IDENTIFICATION</scope>
</reference>
<feature type="signal peptide" evidence="1">
    <location>
        <begin position="1"/>
        <end position="16"/>
    </location>
</feature>
<dbReference type="Proteomes" id="UP000659654">
    <property type="component" value="Unassembled WGS sequence"/>
</dbReference>
<keyword evidence="1" id="KW-0732">Signal</keyword>
<proteinExistence type="predicted"/>
<evidence type="ECO:0000313" key="3">
    <source>
        <dbReference type="Proteomes" id="UP000095284"/>
    </source>
</evidence>
<dbReference type="EMBL" id="CAJFCV020000001">
    <property type="protein sequence ID" value="CAG9080853.1"/>
    <property type="molecule type" value="Genomic_DNA"/>
</dbReference>
<gene>
    <name evidence="2" type="ORF">BXYJ_LOCUS514</name>
</gene>